<evidence type="ECO:0000313" key="2">
    <source>
        <dbReference type="Proteomes" id="UP000248817"/>
    </source>
</evidence>
<organism evidence="1 2">
    <name type="scientific">Aspergillus indologenus CBS 114.80</name>
    <dbReference type="NCBI Taxonomy" id="1450541"/>
    <lineage>
        <taxon>Eukaryota</taxon>
        <taxon>Fungi</taxon>
        <taxon>Dikarya</taxon>
        <taxon>Ascomycota</taxon>
        <taxon>Pezizomycotina</taxon>
        <taxon>Eurotiomycetes</taxon>
        <taxon>Eurotiomycetidae</taxon>
        <taxon>Eurotiales</taxon>
        <taxon>Aspergillaceae</taxon>
        <taxon>Aspergillus</taxon>
        <taxon>Aspergillus subgen. Circumdati</taxon>
    </lineage>
</organism>
<dbReference type="EMBL" id="KZ825655">
    <property type="protein sequence ID" value="PYI25317.1"/>
    <property type="molecule type" value="Genomic_DNA"/>
</dbReference>
<reference evidence="1 2" key="1">
    <citation type="submission" date="2018-02" db="EMBL/GenBank/DDBJ databases">
        <title>The genomes of Aspergillus section Nigri reveals drivers in fungal speciation.</title>
        <authorList>
            <consortium name="DOE Joint Genome Institute"/>
            <person name="Vesth T.C."/>
            <person name="Nybo J."/>
            <person name="Theobald S."/>
            <person name="Brandl J."/>
            <person name="Frisvad J.C."/>
            <person name="Nielsen K.F."/>
            <person name="Lyhne E.K."/>
            <person name="Kogle M.E."/>
            <person name="Kuo A."/>
            <person name="Riley R."/>
            <person name="Clum A."/>
            <person name="Nolan M."/>
            <person name="Lipzen A."/>
            <person name="Salamov A."/>
            <person name="Henrissat B."/>
            <person name="Wiebenga A."/>
            <person name="De vries R.P."/>
            <person name="Grigoriev I.V."/>
            <person name="Mortensen U.H."/>
            <person name="Andersen M.R."/>
            <person name="Baker S.E."/>
        </authorList>
    </citation>
    <scope>NUCLEOTIDE SEQUENCE [LARGE SCALE GENOMIC DNA]</scope>
    <source>
        <strain evidence="1 2">CBS 114.80</strain>
    </source>
</reference>
<name>A0A2V5IN57_9EURO</name>
<gene>
    <name evidence="1" type="ORF">BP00DRAFT_409781</name>
</gene>
<dbReference type="Proteomes" id="UP000248817">
    <property type="component" value="Unassembled WGS sequence"/>
</dbReference>
<protein>
    <submittedName>
        <fullName evidence="1">Uncharacterized protein</fullName>
    </submittedName>
</protein>
<accession>A0A2V5IN57</accession>
<proteinExistence type="predicted"/>
<keyword evidence="2" id="KW-1185">Reference proteome</keyword>
<sequence>MESMVPPQCLFCSQGTKSSEPLAPYTELPCCNQCRLSASESNMQLQQELAALFEKSMTLNLSTHLVSDQSLCSVAPDPKLYTISIGQNPASTMNLHPTAIDTLRYHNIDPATLLPRQWKLYEGAMPEQRSRLIQMWQLSPEHRYHSDQGETKGARLHDHGATNETACMSGLWNASFETRTVDDLDMYDFDQGVDYSASPYAEPYMITGYRAAAQTSKELSNGRDGNVASEITTGSPYRLANDPVYRSQGQRWWEYEQSASLKY</sequence>
<dbReference type="AlphaFoldDB" id="A0A2V5IN57"/>
<evidence type="ECO:0000313" key="1">
    <source>
        <dbReference type="EMBL" id="PYI25317.1"/>
    </source>
</evidence>